<dbReference type="UniPathway" id="UPA00077">
    <property type="reaction ID" value="UER00154"/>
</dbReference>
<reference evidence="10 11" key="1">
    <citation type="submission" date="2018-11" db="EMBL/GenBank/DDBJ databases">
        <title>Trebonia kvetii gen.nov., sp.nov., a novel acidophilic actinobacterium, and proposal of the new actinobacterial family Treboniaceae fam. nov.</title>
        <authorList>
            <person name="Rapoport D."/>
            <person name="Sagova-Mareckova M."/>
            <person name="Sedlacek I."/>
            <person name="Provaznik J."/>
            <person name="Kralova S."/>
            <person name="Pavlinic D."/>
            <person name="Benes V."/>
            <person name="Kopecky J."/>
        </authorList>
    </citation>
    <scope>NUCLEOTIDE SEQUENCE [LARGE SCALE GENOMIC DNA]</scope>
    <source>
        <strain evidence="10 11">15Tr583</strain>
    </source>
</reference>
<keyword evidence="7 8" id="KW-0456">Lyase</keyword>
<comment type="pathway">
    <text evidence="3 8">Cofactor biosynthesis; tetrahydrofolate biosynthesis; 2-amino-4-hydroxy-6-hydroxymethyl-7,8-dihydropteridine diphosphate from 7,8-dihydroneopterin triphosphate: step 3/4.</text>
</comment>
<dbReference type="GO" id="GO:0016853">
    <property type="term" value="F:isomerase activity"/>
    <property type="evidence" value="ECO:0007669"/>
    <property type="project" value="UniProtKB-KW"/>
</dbReference>
<dbReference type="Gene3D" id="3.30.1130.10">
    <property type="match status" value="1"/>
</dbReference>
<dbReference type="InterPro" id="IPR006157">
    <property type="entry name" value="FolB_dom"/>
</dbReference>
<feature type="domain" description="Dihydroneopterin aldolase/epimerase" evidence="9">
    <location>
        <begin position="5"/>
        <end position="114"/>
    </location>
</feature>
<dbReference type="InterPro" id="IPR043133">
    <property type="entry name" value="GTP-CH-I_C/QueF"/>
</dbReference>
<dbReference type="EMBL" id="RPFW01000012">
    <property type="protein sequence ID" value="TVY99709.1"/>
    <property type="molecule type" value="Genomic_DNA"/>
</dbReference>
<dbReference type="NCBIfam" id="TIGR00525">
    <property type="entry name" value="folB"/>
    <property type="match status" value="1"/>
</dbReference>
<evidence type="ECO:0000256" key="4">
    <source>
        <dbReference type="ARBA" id="ARBA00005708"/>
    </source>
</evidence>
<dbReference type="SUPFAM" id="SSF55620">
    <property type="entry name" value="Tetrahydrobiopterin biosynthesis enzymes-like"/>
    <property type="match status" value="1"/>
</dbReference>
<comment type="function">
    <text evidence="8">Catalyzes the conversion of 7,8-dihydroneopterin to 6-hydroxymethyl-7,8-dihydropterin.</text>
</comment>
<comment type="catalytic activity">
    <reaction evidence="1">
        <text>7,8-dihydroneopterin = 7,8-dihydromonapterin</text>
        <dbReference type="Rhea" id="RHEA:45328"/>
        <dbReference type="ChEBI" id="CHEBI:17001"/>
        <dbReference type="ChEBI" id="CHEBI:71175"/>
        <dbReference type="EC" id="5.1.99.8"/>
    </reaction>
</comment>
<dbReference type="PANTHER" id="PTHR42844:SF1">
    <property type="entry name" value="DIHYDRONEOPTERIN ALDOLASE 1-RELATED"/>
    <property type="match status" value="1"/>
</dbReference>
<gene>
    <name evidence="10" type="primary">folB</name>
    <name evidence="10" type="ORF">EAS64_41395</name>
</gene>
<dbReference type="AlphaFoldDB" id="A0A6P2BLD0"/>
<evidence type="ECO:0000256" key="1">
    <source>
        <dbReference type="ARBA" id="ARBA00000693"/>
    </source>
</evidence>
<evidence type="ECO:0000256" key="2">
    <source>
        <dbReference type="ARBA" id="ARBA00001353"/>
    </source>
</evidence>
<dbReference type="InterPro" id="IPR006156">
    <property type="entry name" value="Dihydroneopterin_aldolase"/>
</dbReference>
<proteinExistence type="inferred from homology"/>
<keyword evidence="11" id="KW-1185">Reference proteome</keyword>
<dbReference type="CDD" id="cd00534">
    <property type="entry name" value="DHNA_DHNTPE"/>
    <property type="match status" value="1"/>
</dbReference>
<dbReference type="Pfam" id="PF02152">
    <property type="entry name" value="FolB"/>
    <property type="match status" value="1"/>
</dbReference>
<dbReference type="Proteomes" id="UP000460272">
    <property type="component" value="Unassembled WGS sequence"/>
</dbReference>
<sequence length="122" mass="13553">MTDTVSIRDLRVSTVIGVYDWEREIEQALIFSVDMSADVAKAAARDDITDTLDYSAVAQAIKTVVIEGRFQLIETAAERVAERLIADYGVDWVRVEVVKPIPSEGYTAAIAIERPVRRAKLV</sequence>
<keyword evidence="6" id="KW-0413">Isomerase</keyword>
<dbReference type="OrthoDB" id="3212934at2"/>
<dbReference type="GO" id="GO:0004150">
    <property type="term" value="F:dihydroneopterin aldolase activity"/>
    <property type="evidence" value="ECO:0007669"/>
    <property type="project" value="UniProtKB-UniRule"/>
</dbReference>
<protein>
    <recommendedName>
        <fullName evidence="8">7,8-dihydroneopterin aldolase</fullName>
        <ecNumber evidence="8">4.1.2.25</ecNumber>
    </recommendedName>
</protein>
<dbReference type="FunFam" id="3.30.1130.10:FF:000002">
    <property type="entry name" value="7,8-dihydroneopterin aldolase"/>
    <property type="match status" value="1"/>
</dbReference>
<organism evidence="10 11">
    <name type="scientific">Trebonia kvetii</name>
    <dbReference type="NCBI Taxonomy" id="2480626"/>
    <lineage>
        <taxon>Bacteria</taxon>
        <taxon>Bacillati</taxon>
        <taxon>Actinomycetota</taxon>
        <taxon>Actinomycetes</taxon>
        <taxon>Streptosporangiales</taxon>
        <taxon>Treboniaceae</taxon>
        <taxon>Trebonia</taxon>
    </lineage>
</organism>
<dbReference type="PANTHER" id="PTHR42844">
    <property type="entry name" value="DIHYDRONEOPTERIN ALDOLASE 1-RELATED"/>
    <property type="match status" value="1"/>
</dbReference>
<comment type="caution">
    <text evidence="10">The sequence shown here is derived from an EMBL/GenBank/DDBJ whole genome shotgun (WGS) entry which is preliminary data.</text>
</comment>
<evidence type="ECO:0000256" key="8">
    <source>
        <dbReference type="RuleBase" id="RU362079"/>
    </source>
</evidence>
<dbReference type="RefSeq" id="WP_145862194.1">
    <property type="nucleotide sequence ID" value="NZ_RPFW01000012.1"/>
</dbReference>
<evidence type="ECO:0000256" key="5">
    <source>
        <dbReference type="ARBA" id="ARBA00022909"/>
    </source>
</evidence>
<evidence type="ECO:0000256" key="6">
    <source>
        <dbReference type="ARBA" id="ARBA00023235"/>
    </source>
</evidence>
<keyword evidence="5 8" id="KW-0289">Folate biosynthesis</keyword>
<dbReference type="GO" id="GO:0005737">
    <property type="term" value="C:cytoplasm"/>
    <property type="evidence" value="ECO:0007669"/>
    <property type="project" value="TreeGrafter"/>
</dbReference>
<dbReference type="SMART" id="SM00905">
    <property type="entry name" value="FolB"/>
    <property type="match status" value="1"/>
</dbReference>
<dbReference type="GO" id="GO:0046656">
    <property type="term" value="P:folic acid biosynthetic process"/>
    <property type="evidence" value="ECO:0007669"/>
    <property type="project" value="UniProtKB-UniRule"/>
</dbReference>
<evidence type="ECO:0000313" key="11">
    <source>
        <dbReference type="Proteomes" id="UP000460272"/>
    </source>
</evidence>
<dbReference type="GO" id="GO:0046654">
    <property type="term" value="P:tetrahydrofolate biosynthetic process"/>
    <property type="evidence" value="ECO:0007669"/>
    <property type="project" value="UniProtKB-UniRule"/>
</dbReference>
<dbReference type="EC" id="4.1.2.25" evidence="8"/>
<evidence type="ECO:0000256" key="7">
    <source>
        <dbReference type="ARBA" id="ARBA00023239"/>
    </source>
</evidence>
<comment type="catalytic activity">
    <reaction evidence="2 8">
        <text>7,8-dihydroneopterin = 6-hydroxymethyl-7,8-dihydropterin + glycolaldehyde</text>
        <dbReference type="Rhea" id="RHEA:10540"/>
        <dbReference type="ChEBI" id="CHEBI:17001"/>
        <dbReference type="ChEBI" id="CHEBI:17071"/>
        <dbReference type="ChEBI" id="CHEBI:44841"/>
        <dbReference type="EC" id="4.1.2.25"/>
    </reaction>
</comment>
<evidence type="ECO:0000256" key="3">
    <source>
        <dbReference type="ARBA" id="ARBA00005013"/>
    </source>
</evidence>
<evidence type="ECO:0000259" key="9">
    <source>
        <dbReference type="SMART" id="SM00905"/>
    </source>
</evidence>
<evidence type="ECO:0000313" key="10">
    <source>
        <dbReference type="EMBL" id="TVY99709.1"/>
    </source>
</evidence>
<comment type="similarity">
    <text evidence="4 8">Belongs to the DHNA family.</text>
</comment>
<dbReference type="NCBIfam" id="TIGR00526">
    <property type="entry name" value="folB_dom"/>
    <property type="match status" value="1"/>
</dbReference>
<name>A0A6P2BLD0_9ACTN</name>
<accession>A0A6P2BLD0</accession>